<keyword evidence="2" id="KW-1185">Reference proteome</keyword>
<protein>
    <submittedName>
        <fullName evidence="1">Uncharacterized protein</fullName>
    </submittedName>
</protein>
<name>A0A6G1D4Z7_9ORYZ</name>
<gene>
    <name evidence="1" type="ORF">E2562_017360</name>
</gene>
<organism evidence="1 2">
    <name type="scientific">Oryza meyeriana var. granulata</name>
    <dbReference type="NCBI Taxonomy" id="110450"/>
    <lineage>
        <taxon>Eukaryota</taxon>
        <taxon>Viridiplantae</taxon>
        <taxon>Streptophyta</taxon>
        <taxon>Embryophyta</taxon>
        <taxon>Tracheophyta</taxon>
        <taxon>Spermatophyta</taxon>
        <taxon>Magnoliopsida</taxon>
        <taxon>Liliopsida</taxon>
        <taxon>Poales</taxon>
        <taxon>Poaceae</taxon>
        <taxon>BOP clade</taxon>
        <taxon>Oryzoideae</taxon>
        <taxon>Oryzeae</taxon>
        <taxon>Oryzinae</taxon>
        <taxon>Oryza</taxon>
        <taxon>Oryza meyeriana</taxon>
    </lineage>
</organism>
<dbReference type="AlphaFoldDB" id="A0A6G1D4Z7"/>
<dbReference type="Proteomes" id="UP000479710">
    <property type="component" value="Unassembled WGS sequence"/>
</dbReference>
<sequence>MEVGFVQGAMEKLRNLDLSFKARETMDQCRDFDFGLENLSSLEHVQGVKTSGSTSAICRTRRSCRSSVAARAMDGEQEKALADHAGGVVELCSRNMLCRSPAAQGIIFGAFASYTLWYFGANFINSSQLVHDRTTANYYT</sequence>
<proteinExistence type="predicted"/>
<accession>A0A6G1D4Z7</accession>
<reference evidence="1 2" key="1">
    <citation type="submission" date="2019-11" db="EMBL/GenBank/DDBJ databases">
        <title>Whole genome sequence of Oryza granulata.</title>
        <authorList>
            <person name="Li W."/>
        </authorList>
    </citation>
    <scope>NUCLEOTIDE SEQUENCE [LARGE SCALE GENOMIC DNA]</scope>
    <source>
        <strain evidence="2">cv. Menghai</strain>
        <tissue evidence="1">Leaf</tissue>
    </source>
</reference>
<dbReference type="EMBL" id="SPHZ02000007">
    <property type="protein sequence ID" value="KAF0907419.1"/>
    <property type="molecule type" value="Genomic_DNA"/>
</dbReference>
<comment type="caution">
    <text evidence="1">The sequence shown here is derived from an EMBL/GenBank/DDBJ whole genome shotgun (WGS) entry which is preliminary data.</text>
</comment>
<evidence type="ECO:0000313" key="2">
    <source>
        <dbReference type="Proteomes" id="UP000479710"/>
    </source>
</evidence>
<evidence type="ECO:0000313" key="1">
    <source>
        <dbReference type="EMBL" id="KAF0907419.1"/>
    </source>
</evidence>